<feature type="signal peptide" evidence="2">
    <location>
        <begin position="1"/>
        <end position="18"/>
    </location>
</feature>
<evidence type="ECO:0000313" key="3">
    <source>
        <dbReference type="EMBL" id="QYM78549.1"/>
    </source>
</evidence>
<protein>
    <submittedName>
        <fullName evidence="3">DUF4838 domain-containing protein</fullName>
    </submittedName>
</protein>
<dbReference type="Pfam" id="PF16126">
    <property type="entry name" value="DUF4838"/>
    <property type="match status" value="1"/>
</dbReference>
<gene>
    <name evidence="3" type="ORF">K0B96_14785</name>
</gene>
<dbReference type="Gene3D" id="3.30.379.10">
    <property type="entry name" value="Chitobiase/beta-hexosaminidase domain 2-like"/>
    <property type="match status" value="1"/>
</dbReference>
<dbReference type="GO" id="GO:0005975">
    <property type="term" value="P:carbohydrate metabolic process"/>
    <property type="evidence" value="ECO:0007669"/>
    <property type="project" value="UniProtKB-ARBA"/>
</dbReference>
<dbReference type="EMBL" id="CP080507">
    <property type="protein sequence ID" value="QYM78549.1"/>
    <property type="molecule type" value="Genomic_DNA"/>
</dbReference>
<evidence type="ECO:0000256" key="2">
    <source>
        <dbReference type="SAM" id="SignalP"/>
    </source>
</evidence>
<dbReference type="GO" id="GO:0016787">
    <property type="term" value="F:hydrolase activity"/>
    <property type="evidence" value="ECO:0007669"/>
    <property type="project" value="UniProtKB-KW"/>
</dbReference>
<organism evidence="3 4">
    <name type="scientific">Horticoccus luteus</name>
    <dbReference type="NCBI Taxonomy" id="2862869"/>
    <lineage>
        <taxon>Bacteria</taxon>
        <taxon>Pseudomonadati</taxon>
        <taxon>Verrucomicrobiota</taxon>
        <taxon>Opitutia</taxon>
        <taxon>Opitutales</taxon>
        <taxon>Opitutaceae</taxon>
        <taxon>Horticoccus</taxon>
    </lineage>
</organism>
<evidence type="ECO:0000256" key="1">
    <source>
        <dbReference type="ARBA" id="ARBA00022801"/>
    </source>
</evidence>
<proteinExistence type="predicted"/>
<dbReference type="AlphaFoldDB" id="A0A8F9XKZ6"/>
<sequence>MKVLSALALLAIVGAARGGSGEAAMALARMDDRPEAAPAAAVTIVTAAGCPEAVRYAAQELAYHLEKATGHRPPVVDEAQARGLAARLIFLGDTAAARAAAIEGRKLAVETFTVRSTAAGLIIAGRDAPGDPLDLSTSAGTLFGVYEWLERTQGVRWLWPGELGTYVPRAERIEFGRMDVTMAPRFFQRHVRPGLNFAKDLDHPELGFTPAATQAYAQEQQVFLRRHRLGRSYRISYGHDEFKTWWQKYGATHPEWFQLVNGKRGPATPGARFSMCVSNPGLHREIVAQWKKRGGAAAGTLPSFINAVDNDILGLCECDACRAWDGPPPPDKDKYYLPKFKMHGARFVTDRYARFVLAVQQLAAKENPDVTAIGYAYFNYFQPPTSGVQLNSHILIAFSPSAGWYPRFDDEHAWYKAQWDGWSRTGARLFFRPDYFLDGYDMPFIFAHQFADDFQHAVRHGCVATDFDSLTGQWAVQGPTLYLLMRLHTEPDAPVDELLAEYYGGFGPAARQVQAYFDYWERYTMDNRPLIFSAFEDREAMRWRTWAKVPHRIFPDECFGPAEALLDEAAQAARGDREAVARVQFLRDGLTQAQLSVQAARLLTLSDPESTPDRGREAVAALIRFRRAHEREWIGNFDHSAWVEDKSWRFAPETTKTQPAAPLTVTD</sequence>
<dbReference type="InterPro" id="IPR029018">
    <property type="entry name" value="Hex-like_dom2"/>
</dbReference>
<feature type="chain" id="PRO_5034362818" evidence="2">
    <location>
        <begin position="19"/>
        <end position="667"/>
    </location>
</feature>
<keyword evidence="1" id="KW-0378">Hydrolase</keyword>
<dbReference type="InterPro" id="IPR032287">
    <property type="entry name" value="DUF4838"/>
</dbReference>
<evidence type="ECO:0000313" key="4">
    <source>
        <dbReference type="Proteomes" id="UP000825051"/>
    </source>
</evidence>
<dbReference type="KEGG" id="ole:K0B96_14785"/>
<reference evidence="3" key="1">
    <citation type="submission" date="2021-08" db="EMBL/GenBank/DDBJ databases">
        <title>Genome of a novel bacterium of the phylum Verrucomicrobia, Oleiharenicola sp. KSB-15.</title>
        <authorList>
            <person name="Chung J.-H."/>
            <person name="Ahn J.-H."/>
            <person name="Yoon Y."/>
            <person name="Kim D.-Y."/>
            <person name="An S.-H."/>
            <person name="Park I."/>
            <person name="Yeon J."/>
        </authorList>
    </citation>
    <scope>NUCLEOTIDE SEQUENCE</scope>
    <source>
        <strain evidence="3">KSB-15</strain>
    </source>
</reference>
<dbReference type="RefSeq" id="WP_220161653.1">
    <property type="nucleotide sequence ID" value="NZ_CP080507.1"/>
</dbReference>
<keyword evidence="4" id="KW-1185">Reference proteome</keyword>
<name>A0A8F9XKZ6_9BACT</name>
<accession>A0A8F9XKZ6</accession>
<dbReference type="Proteomes" id="UP000825051">
    <property type="component" value="Chromosome"/>
</dbReference>
<keyword evidence="2" id="KW-0732">Signal</keyword>